<evidence type="ECO:0000256" key="4">
    <source>
        <dbReference type="ARBA" id="ARBA00023157"/>
    </source>
</evidence>
<dbReference type="PANTHER" id="PTHR45663">
    <property type="entry name" value="GEO12009P1"/>
    <property type="match status" value="1"/>
</dbReference>
<dbReference type="GO" id="GO:0045454">
    <property type="term" value="P:cell redox homeostasis"/>
    <property type="evidence" value="ECO:0007669"/>
    <property type="project" value="TreeGrafter"/>
</dbReference>
<dbReference type="InterPro" id="IPR005746">
    <property type="entry name" value="Thioredoxin"/>
</dbReference>
<protein>
    <recommendedName>
        <fullName evidence="6">Thioredoxin</fullName>
    </recommendedName>
</protein>
<evidence type="ECO:0000256" key="1">
    <source>
        <dbReference type="ARBA" id="ARBA00008987"/>
    </source>
</evidence>
<dbReference type="Proteomes" id="UP000033047">
    <property type="component" value="Unassembled WGS sequence"/>
</dbReference>
<accession>A0A0F5J809</accession>
<keyword evidence="2" id="KW-0813">Transport</keyword>
<feature type="domain" description="Thioredoxin" evidence="8">
    <location>
        <begin position="15"/>
        <end position="154"/>
    </location>
</feature>
<dbReference type="HOGENOM" id="CLU_090389_2_1_10"/>
<organism evidence="9 10">
    <name type="scientific">Parabacteroides goldsteinii DSM 19448 = WAL 12034</name>
    <dbReference type="NCBI Taxonomy" id="927665"/>
    <lineage>
        <taxon>Bacteria</taxon>
        <taxon>Pseudomonadati</taxon>
        <taxon>Bacteroidota</taxon>
        <taxon>Bacteroidia</taxon>
        <taxon>Bacteroidales</taxon>
        <taxon>Tannerellaceae</taxon>
        <taxon>Parabacteroides</taxon>
    </lineage>
</organism>
<keyword evidence="7" id="KW-0732">Signal</keyword>
<dbReference type="Gene3D" id="3.40.30.10">
    <property type="entry name" value="Glutaredoxin"/>
    <property type="match status" value="1"/>
</dbReference>
<dbReference type="RefSeq" id="WP_007653008.1">
    <property type="nucleotide sequence ID" value="NZ_KQ033913.1"/>
</dbReference>
<dbReference type="PATRIC" id="fig|927665.4.peg.3241"/>
<dbReference type="EMBL" id="AQHV01000014">
    <property type="protein sequence ID" value="KKB53610.1"/>
    <property type="molecule type" value="Genomic_DNA"/>
</dbReference>
<evidence type="ECO:0000313" key="9">
    <source>
        <dbReference type="EMBL" id="KKB53610.1"/>
    </source>
</evidence>
<feature type="signal peptide" evidence="7">
    <location>
        <begin position="1"/>
        <end position="23"/>
    </location>
</feature>
<name>A0A0F5J809_9BACT</name>
<dbReference type="InterPro" id="IPR017937">
    <property type="entry name" value="Thioredoxin_CS"/>
</dbReference>
<evidence type="ECO:0000256" key="5">
    <source>
        <dbReference type="ARBA" id="ARBA00023284"/>
    </source>
</evidence>
<dbReference type="Pfam" id="PF00085">
    <property type="entry name" value="Thioredoxin"/>
    <property type="match status" value="1"/>
</dbReference>
<evidence type="ECO:0000256" key="7">
    <source>
        <dbReference type="SAM" id="SignalP"/>
    </source>
</evidence>
<comment type="similarity">
    <text evidence="1">Belongs to the thioredoxin family.</text>
</comment>
<evidence type="ECO:0000256" key="2">
    <source>
        <dbReference type="ARBA" id="ARBA00022448"/>
    </source>
</evidence>
<keyword evidence="3" id="KW-0249">Electron transport</keyword>
<dbReference type="NCBIfam" id="TIGR01068">
    <property type="entry name" value="thioredoxin"/>
    <property type="match status" value="1"/>
</dbReference>
<gene>
    <name evidence="9" type="ORF">HMPREF1535_03154</name>
</gene>
<feature type="chain" id="PRO_5002489766" description="Thioredoxin" evidence="7">
    <location>
        <begin position="24"/>
        <end position="157"/>
    </location>
</feature>
<comment type="caution">
    <text evidence="9">The sequence shown here is derived from an EMBL/GenBank/DDBJ whole genome shotgun (WGS) entry which is preliminary data.</text>
</comment>
<reference evidence="9 10" key="1">
    <citation type="submission" date="2013-04" db="EMBL/GenBank/DDBJ databases">
        <title>The Genome Sequence of Parabacteroides goldsteinii DSM 19448.</title>
        <authorList>
            <consortium name="The Broad Institute Genomics Platform"/>
            <person name="Earl A."/>
            <person name="Ward D."/>
            <person name="Feldgarden M."/>
            <person name="Gevers D."/>
            <person name="Martens E."/>
            <person name="Sakamoto M."/>
            <person name="Benno Y."/>
            <person name="Song Y."/>
            <person name="Liu C."/>
            <person name="Lee J."/>
            <person name="Bolanos M."/>
            <person name="Vaisanen M.L."/>
            <person name="Finegold S.M."/>
            <person name="Walker B."/>
            <person name="Young S."/>
            <person name="Zeng Q."/>
            <person name="Gargeya S."/>
            <person name="Fitzgerald M."/>
            <person name="Haas B."/>
            <person name="Abouelleil A."/>
            <person name="Allen A.W."/>
            <person name="Alvarado L."/>
            <person name="Arachchi H.M."/>
            <person name="Berlin A.M."/>
            <person name="Chapman S.B."/>
            <person name="Gainer-Dewar J."/>
            <person name="Goldberg J."/>
            <person name="Griggs A."/>
            <person name="Gujja S."/>
            <person name="Hansen M."/>
            <person name="Howarth C."/>
            <person name="Imamovic A."/>
            <person name="Ireland A."/>
            <person name="Larimer J."/>
            <person name="McCowan C."/>
            <person name="Murphy C."/>
            <person name="Pearson M."/>
            <person name="Poon T.W."/>
            <person name="Priest M."/>
            <person name="Roberts A."/>
            <person name="Saif S."/>
            <person name="Shea T."/>
            <person name="Sisk P."/>
            <person name="Sykes S."/>
            <person name="Wortman J."/>
            <person name="Nusbaum C."/>
            <person name="Birren B."/>
        </authorList>
    </citation>
    <scope>NUCLEOTIDE SEQUENCE [LARGE SCALE GENOMIC DNA]</scope>
    <source>
        <strain evidence="9 10">DSM 19448</strain>
    </source>
</reference>
<dbReference type="GO" id="GO:0015035">
    <property type="term" value="F:protein-disulfide reductase activity"/>
    <property type="evidence" value="ECO:0007669"/>
    <property type="project" value="UniProtKB-UniRule"/>
</dbReference>
<dbReference type="PROSITE" id="PS51257">
    <property type="entry name" value="PROKAR_LIPOPROTEIN"/>
    <property type="match status" value="1"/>
</dbReference>
<dbReference type="AlphaFoldDB" id="A0A0F5J809"/>
<evidence type="ECO:0000256" key="6">
    <source>
        <dbReference type="NCBIfam" id="TIGR01068"/>
    </source>
</evidence>
<dbReference type="CDD" id="cd02947">
    <property type="entry name" value="TRX_family"/>
    <property type="match status" value="1"/>
</dbReference>
<dbReference type="PROSITE" id="PS51352">
    <property type="entry name" value="THIOREDOXIN_2"/>
    <property type="match status" value="1"/>
</dbReference>
<dbReference type="FunFam" id="3.40.30.10:FF:000229">
    <property type="entry name" value="Thioredoxin (TRX)"/>
    <property type="match status" value="1"/>
</dbReference>
<evidence type="ECO:0000256" key="3">
    <source>
        <dbReference type="ARBA" id="ARBA00022982"/>
    </source>
</evidence>
<dbReference type="InterPro" id="IPR036249">
    <property type="entry name" value="Thioredoxin-like_sf"/>
</dbReference>
<sequence length="157" mass="17481">MRKLKDLFLISVVLLLVSCSMSAKSDKNETGNVAAQGEVVVLNKADFLTKVYNYEKNQTEWVYEGTKPCIVDFYADWCGPCKKVSPILKELAGEYKNDIIIYKINVDNEKELAAAFGIQSIPTLLFIPAKGKPQLAQGALSKEQFVEQINGFLLGKK</sequence>
<evidence type="ECO:0000313" key="10">
    <source>
        <dbReference type="Proteomes" id="UP000033047"/>
    </source>
</evidence>
<evidence type="ECO:0000259" key="8">
    <source>
        <dbReference type="PROSITE" id="PS51352"/>
    </source>
</evidence>
<keyword evidence="5" id="KW-0676">Redox-active center</keyword>
<dbReference type="GO" id="GO:0005829">
    <property type="term" value="C:cytosol"/>
    <property type="evidence" value="ECO:0007669"/>
    <property type="project" value="TreeGrafter"/>
</dbReference>
<dbReference type="InterPro" id="IPR013766">
    <property type="entry name" value="Thioredoxin_domain"/>
</dbReference>
<dbReference type="PRINTS" id="PR00421">
    <property type="entry name" value="THIOREDOXIN"/>
</dbReference>
<proteinExistence type="inferred from homology"/>
<dbReference type="PROSITE" id="PS00194">
    <property type="entry name" value="THIOREDOXIN_1"/>
    <property type="match status" value="1"/>
</dbReference>
<dbReference type="PANTHER" id="PTHR45663:SF11">
    <property type="entry name" value="GEO12009P1"/>
    <property type="match status" value="1"/>
</dbReference>
<dbReference type="STRING" id="927665.HMPREF1535_03154"/>
<keyword evidence="4" id="KW-1015">Disulfide bond</keyword>
<dbReference type="SUPFAM" id="SSF52833">
    <property type="entry name" value="Thioredoxin-like"/>
    <property type="match status" value="1"/>
</dbReference>